<evidence type="ECO:0000256" key="4">
    <source>
        <dbReference type="SAM" id="MobiDB-lite"/>
    </source>
</evidence>
<dbReference type="EMBL" id="AJWK01003732">
    <property type="status" value="NOT_ANNOTATED_CDS"/>
    <property type="molecule type" value="Genomic_DNA"/>
</dbReference>
<dbReference type="PROSITE" id="PS50106">
    <property type="entry name" value="PDZ"/>
    <property type="match status" value="1"/>
</dbReference>
<evidence type="ECO:0000256" key="3">
    <source>
        <dbReference type="ARBA" id="ARBA00023273"/>
    </source>
</evidence>
<accession>A0A1B0CAE9</accession>
<feature type="region of interest" description="Disordered" evidence="4">
    <location>
        <begin position="394"/>
        <end position="445"/>
    </location>
</feature>
<dbReference type="PANTHER" id="PTHR23116">
    <property type="entry name" value="PDZ DOMAIN CONTAINING WHIRLIN AND HARMONIN-RELATED"/>
    <property type="match status" value="1"/>
</dbReference>
<feature type="compositionally biased region" description="Low complexity" evidence="4">
    <location>
        <begin position="292"/>
        <end position="301"/>
    </location>
</feature>
<feature type="compositionally biased region" description="Acidic residues" evidence="4">
    <location>
        <begin position="251"/>
        <end position="263"/>
    </location>
</feature>
<feature type="compositionally biased region" description="Low complexity" evidence="4">
    <location>
        <begin position="316"/>
        <end position="333"/>
    </location>
</feature>
<dbReference type="SUPFAM" id="SSF50156">
    <property type="entry name" value="PDZ domain-like"/>
    <property type="match status" value="1"/>
</dbReference>
<dbReference type="Pfam" id="PF00595">
    <property type="entry name" value="PDZ"/>
    <property type="match status" value="1"/>
</dbReference>
<protein>
    <recommendedName>
        <fullName evidence="5">PDZ domain-containing protein</fullName>
    </recommendedName>
</protein>
<dbReference type="InterPro" id="IPR051844">
    <property type="entry name" value="USH2_Complex_Protein"/>
</dbReference>
<dbReference type="Gene3D" id="2.30.42.10">
    <property type="match status" value="1"/>
</dbReference>
<dbReference type="EMBL" id="AJWK01003734">
    <property type="status" value="NOT_ANNOTATED_CDS"/>
    <property type="molecule type" value="Genomic_DNA"/>
</dbReference>
<dbReference type="AlphaFoldDB" id="A0A1B0CAE9"/>
<dbReference type="Proteomes" id="UP000092461">
    <property type="component" value="Unassembled WGS sequence"/>
</dbReference>
<dbReference type="VEuPathDB" id="VectorBase:LLOJ000922"/>
<dbReference type="VEuPathDB" id="VectorBase:LLONM1_004448"/>
<comment type="subcellular location">
    <subcellularLocation>
        <location evidence="1">Cell projection</location>
    </subcellularLocation>
</comment>
<dbReference type="InterPro" id="IPR001478">
    <property type="entry name" value="PDZ"/>
</dbReference>
<feature type="region of interest" description="Disordered" evidence="4">
    <location>
        <begin position="238"/>
        <end position="264"/>
    </location>
</feature>
<dbReference type="SMART" id="SM00228">
    <property type="entry name" value="PDZ"/>
    <property type="match status" value="1"/>
</dbReference>
<feature type="domain" description="PDZ" evidence="5">
    <location>
        <begin position="38"/>
        <end position="108"/>
    </location>
</feature>
<evidence type="ECO:0000256" key="2">
    <source>
        <dbReference type="ARBA" id="ARBA00022737"/>
    </source>
</evidence>
<dbReference type="GO" id="GO:0032426">
    <property type="term" value="C:stereocilium tip"/>
    <property type="evidence" value="ECO:0007669"/>
    <property type="project" value="TreeGrafter"/>
</dbReference>
<dbReference type="GO" id="GO:0005886">
    <property type="term" value="C:plasma membrane"/>
    <property type="evidence" value="ECO:0007669"/>
    <property type="project" value="TreeGrafter"/>
</dbReference>
<dbReference type="EMBL" id="AJWK01003733">
    <property type="status" value="NOT_ANNOTATED_CDS"/>
    <property type="molecule type" value="Genomic_DNA"/>
</dbReference>
<feature type="compositionally biased region" description="Basic and acidic residues" evidence="4">
    <location>
        <begin position="176"/>
        <end position="188"/>
    </location>
</feature>
<dbReference type="InterPro" id="IPR036034">
    <property type="entry name" value="PDZ_sf"/>
</dbReference>
<dbReference type="GO" id="GO:0002142">
    <property type="term" value="C:stereocilia ankle link complex"/>
    <property type="evidence" value="ECO:0007669"/>
    <property type="project" value="TreeGrafter"/>
</dbReference>
<keyword evidence="7" id="KW-1185">Reference proteome</keyword>
<dbReference type="FunFam" id="2.30.42.10:FF:000219">
    <property type="entry name" value="Uncharacterized protein, isoform C"/>
    <property type="match status" value="1"/>
</dbReference>
<dbReference type="GO" id="GO:0005929">
    <property type="term" value="C:cilium"/>
    <property type="evidence" value="ECO:0007669"/>
    <property type="project" value="TreeGrafter"/>
</dbReference>
<keyword evidence="3" id="KW-0966">Cell projection</keyword>
<dbReference type="EnsemblMetazoa" id="LLOJ000922-RA">
    <property type="protein sequence ID" value="LLOJ000922-PA"/>
    <property type="gene ID" value="LLOJ000922"/>
</dbReference>
<feature type="region of interest" description="Disordered" evidence="4">
    <location>
        <begin position="165"/>
        <end position="188"/>
    </location>
</feature>
<feature type="region of interest" description="Disordered" evidence="4">
    <location>
        <begin position="472"/>
        <end position="502"/>
    </location>
</feature>
<feature type="region of interest" description="Disordered" evidence="4">
    <location>
        <begin position="628"/>
        <end position="665"/>
    </location>
</feature>
<keyword evidence="2" id="KW-0677">Repeat</keyword>
<feature type="region of interest" description="Disordered" evidence="4">
    <location>
        <begin position="290"/>
        <end position="335"/>
    </location>
</feature>
<evidence type="ECO:0000256" key="1">
    <source>
        <dbReference type="ARBA" id="ARBA00004316"/>
    </source>
</evidence>
<dbReference type="PANTHER" id="PTHR23116:SF36">
    <property type="entry name" value="HARMONIN"/>
    <property type="match status" value="1"/>
</dbReference>
<feature type="compositionally biased region" description="Basic and acidic residues" evidence="4">
    <location>
        <begin position="394"/>
        <end position="404"/>
    </location>
</feature>
<organism evidence="6 7">
    <name type="scientific">Lutzomyia longipalpis</name>
    <name type="common">Sand fly</name>
    <dbReference type="NCBI Taxonomy" id="7200"/>
    <lineage>
        <taxon>Eukaryota</taxon>
        <taxon>Metazoa</taxon>
        <taxon>Ecdysozoa</taxon>
        <taxon>Arthropoda</taxon>
        <taxon>Hexapoda</taxon>
        <taxon>Insecta</taxon>
        <taxon>Pterygota</taxon>
        <taxon>Neoptera</taxon>
        <taxon>Endopterygota</taxon>
        <taxon>Diptera</taxon>
        <taxon>Nematocera</taxon>
        <taxon>Psychodoidea</taxon>
        <taxon>Psychodidae</taxon>
        <taxon>Lutzomyia</taxon>
        <taxon>Lutzomyia</taxon>
    </lineage>
</organism>
<name>A0A1B0CAE9_LUTLO</name>
<evidence type="ECO:0000313" key="6">
    <source>
        <dbReference type="EnsemblMetazoa" id="LLOJ000922-PA"/>
    </source>
</evidence>
<evidence type="ECO:0000259" key="5">
    <source>
        <dbReference type="PROSITE" id="PS50106"/>
    </source>
</evidence>
<sequence>MIPVKERACDPLSWHIVPLKGAQVSPTELDDAGSRDIRVTLNVAPRSKLGLGICKGPEWKPGIFVQFTKEIGVARDAGLRPGDQLLSCNGIDFSDILFSEAVAIMKSSSRLDLVVRTAVGLDLFPGESSGYNSSASSVTGGDQSPCWGDQASKRLSMVREENGHIDNTLGSTRRPKSWERGSEADRRMEKLHPVAPPRIPEDHDKNTKGSNTTIIKLSDTGTVINNTVIPHLSAVEVSTRQTTRVHVSPEAGDDTGYENDEDSMDRSKVADICFVSRQSETKTVIVEVHRNPGGAPESPSGAIPPPPPPGHTRTPSVVSTSSGCPSSLSSAISDELKRRAVRMQSNPGESIEAKCEKVQSQARKIGNSIGGHDNDRHNALMSEFKRAHRKMFKNSEENGLREDLPFADGAKNFSECRPPASPSPDYEDSSPAENHVATNGGSVRGTLSRVAASEMAKANGDMAEMESIESFKLTNPSSPPPRPPSHYFAPQSSGPPTMRKNRPVSVTIGEYGQVGRKEPAKFNFIARPDESPRNGNDEDMSQRLRNELEMTLSRSNLKKRSDIEMANGETTNGANGMATTVTINGDSKKENNCLENGKLILQKSISSNIEKTNGTANRVMITIPSKPELRKTESSPPSGILKNGGTTMAFTNGAPEHKNITFGNM</sequence>
<reference evidence="6" key="1">
    <citation type="submission" date="2020-05" db="UniProtKB">
        <authorList>
            <consortium name="EnsemblMetazoa"/>
        </authorList>
    </citation>
    <scope>IDENTIFICATION</scope>
    <source>
        <strain evidence="6">Jacobina</strain>
    </source>
</reference>
<evidence type="ECO:0000313" key="7">
    <source>
        <dbReference type="Proteomes" id="UP000092461"/>
    </source>
</evidence>
<proteinExistence type="predicted"/>